<comment type="caution">
    <text evidence="1">The sequence shown here is derived from an EMBL/GenBank/DDBJ whole genome shotgun (WGS) entry which is preliminary data.</text>
</comment>
<gene>
    <name evidence="1" type="ORF">BD809_10312</name>
</gene>
<dbReference type="RefSeq" id="WP_170251763.1">
    <property type="nucleotide sequence ID" value="NZ_VNHU01000003.1"/>
</dbReference>
<dbReference type="Proteomes" id="UP000324376">
    <property type="component" value="Unassembled WGS sequence"/>
</dbReference>
<dbReference type="EMBL" id="VNHU01000003">
    <property type="protein sequence ID" value="TYP74950.1"/>
    <property type="molecule type" value="Genomic_DNA"/>
</dbReference>
<proteinExistence type="predicted"/>
<organism evidence="1 2">
    <name type="scientific">Aquimarina intermedia</name>
    <dbReference type="NCBI Taxonomy" id="350814"/>
    <lineage>
        <taxon>Bacteria</taxon>
        <taxon>Pseudomonadati</taxon>
        <taxon>Bacteroidota</taxon>
        <taxon>Flavobacteriia</taxon>
        <taxon>Flavobacteriales</taxon>
        <taxon>Flavobacteriaceae</taxon>
        <taxon>Aquimarina</taxon>
    </lineage>
</organism>
<sequence>MAKFYFKNARKKDEAYLQPQEQTIDFLLNYSKSLNVIEVGTLQFETSLN</sequence>
<accession>A0A5S5C9D8</accession>
<keyword evidence="2" id="KW-1185">Reference proteome</keyword>
<evidence type="ECO:0000313" key="1">
    <source>
        <dbReference type="EMBL" id="TYP74950.1"/>
    </source>
</evidence>
<reference evidence="1 2" key="1">
    <citation type="submission" date="2019-07" db="EMBL/GenBank/DDBJ databases">
        <title>Genomic Encyclopedia of Archaeal and Bacterial Type Strains, Phase II (KMG-II): from individual species to whole genera.</title>
        <authorList>
            <person name="Goeker M."/>
        </authorList>
    </citation>
    <scope>NUCLEOTIDE SEQUENCE [LARGE SCALE GENOMIC DNA]</scope>
    <source>
        <strain evidence="1 2">DSM 17527</strain>
    </source>
</reference>
<protein>
    <submittedName>
        <fullName evidence="1">Uncharacterized protein</fullName>
    </submittedName>
</protein>
<dbReference type="AlphaFoldDB" id="A0A5S5C9D8"/>
<evidence type="ECO:0000313" key="2">
    <source>
        <dbReference type="Proteomes" id="UP000324376"/>
    </source>
</evidence>
<name>A0A5S5C9D8_9FLAO</name>